<keyword evidence="3 5" id="KW-0346">Stress response</keyword>
<dbReference type="GO" id="GO:0045892">
    <property type="term" value="P:negative regulation of DNA-templated transcription"/>
    <property type="evidence" value="ECO:0007669"/>
    <property type="project" value="UniProtKB-UniRule"/>
</dbReference>
<evidence type="ECO:0000256" key="5">
    <source>
        <dbReference type="HAMAP-Rule" id="MF_00081"/>
    </source>
</evidence>
<proteinExistence type="inferred from homology"/>
<evidence type="ECO:0000256" key="2">
    <source>
        <dbReference type="ARBA" id="ARBA00023015"/>
    </source>
</evidence>
<evidence type="ECO:0000313" key="7">
    <source>
        <dbReference type="EMBL" id="OHA72866.1"/>
    </source>
</evidence>
<evidence type="ECO:0000256" key="1">
    <source>
        <dbReference type="ARBA" id="ARBA00022491"/>
    </source>
</evidence>
<keyword evidence="2 5" id="KW-0805">Transcription regulation</keyword>
<evidence type="ECO:0000259" key="6">
    <source>
        <dbReference type="Pfam" id="PF01628"/>
    </source>
</evidence>
<dbReference type="EMBL" id="MHUG01000020">
    <property type="protein sequence ID" value="OHA72866.1"/>
    <property type="molecule type" value="Genomic_DNA"/>
</dbReference>
<dbReference type="Proteomes" id="UP000176917">
    <property type="component" value="Unassembled WGS sequence"/>
</dbReference>
<comment type="caution">
    <text evidence="7">The sequence shown here is derived from an EMBL/GenBank/DDBJ whole genome shotgun (WGS) entry which is preliminary data.</text>
</comment>
<evidence type="ECO:0000256" key="3">
    <source>
        <dbReference type="ARBA" id="ARBA00023016"/>
    </source>
</evidence>
<dbReference type="InterPro" id="IPR029016">
    <property type="entry name" value="GAF-like_dom_sf"/>
</dbReference>
<dbReference type="InterPro" id="IPR002571">
    <property type="entry name" value="HrcA"/>
</dbReference>
<dbReference type="InterPro" id="IPR036390">
    <property type="entry name" value="WH_DNA-bd_sf"/>
</dbReference>
<evidence type="ECO:0000256" key="4">
    <source>
        <dbReference type="ARBA" id="ARBA00023163"/>
    </source>
</evidence>
<keyword evidence="4 5" id="KW-0804">Transcription</keyword>
<dbReference type="HAMAP" id="MF_00081">
    <property type="entry name" value="HrcA"/>
    <property type="match status" value="1"/>
</dbReference>
<dbReference type="InterPro" id="IPR021153">
    <property type="entry name" value="HrcA_C"/>
</dbReference>
<dbReference type="AlphaFoldDB" id="A0A1G2RJ43"/>
<dbReference type="Pfam" id="PF01628">
    <property type="entry name" value="HrcA"/>
    <property type="match status" value="1"/>
</dbReference>
<organism evidence="7 8">
    <name type="scientific">Candidatus Wildermuthbacteria bacterium RIFCSPLOWO2_01_FULL_48_16</name>
    <dbReference type="NCBI Taxonomy" id="1802461"/>
    <lineage>
        <taxon>Bacteria</taxon>
        <taxon>Candidatus Wildermuthiibacteriota</taxon>
    </lineage>
</organism>
<accession>A0A1G2RJ43</accession>
<reference evidence="7 8" key="1">
    <citation type="journal article" date="2016" name="Nat. Commun.">
        <title>Thousands of microbial genomes shed light on interconnected biogeochemical processes in an aquifer system.</title>
        <authorList>
            <person name="Anantharaman K."/>
            <person name="Brown C.T."/>
            <person name="Hug L.A."/>
            <person name="Sharon I."/>
            <person name="Castelle C.J."/>
            <person name="Probst A.J."/>
            <person name="Thomas B.C."/>
            <person name="Singh A."/>
            <person name="Wilkins M.J."/>
            <person name="Karaoz U."/>
            <person name="Brodie E.L."/>
            <person name="Williams K.H."/>
            <person name="Hubbard S.S."/>
            <person name="Banfield J.F."/>
        </authorList>
    </citation>
    <scope>NUCLEOTIDE SEQUENCE [LARGE SCALE GENOMIC DNA]</scope>
</reference>
<keyword evidence="1 5" id="KW-0678">Repressor</keyword>
<dbReference type="Gene3D" id="3.30.450.40">
    <property type="match status" value="1"/>
</dbReference>
<dbReference type="Gene3D" id="1.10.10.10">
    <property type="entry name" value="Winged helix-like DNA-binding domain superfamily/Winged helix DNA-binding domain"/>
    <property type="match status" value="1"/>
</dbReference>
<evidence type="ECO:0000313" key="8">
    <source>
        <dbReference type="Proteomes" id="UP000176917"/>
    </source>
</evidence>
<name>A0A1G2RJ43_9BACT</name>
<gene>
    <name evidence="5" type="primary">hrcA</name>
    <name evidence="7" type="ORF">A3B24_02050</name>
</gene>
<comment type="function">
    <text evidence="5">Negative regulator of class I heat shock genes (grpE-dnaK-dnaJ and groELS operons). Prevents heat-shock induction of these operons.</text>
</comment>
<dbReference type="SUPFAM" id="SSF46785">
    <property type="entry name" value="Winged helix' DNA-binding domain"/>
    <property type="match status" value="1"/>
</dbReference>
<dbReference type="PANTHER" id="PTHR34824">
    <property type="entry name" value="HEAT-INDUCIBLE TRANSCRIPTION REPRESSOR HRCA"/>
    <property type="match status" value="1"/>
</dbReference>
<sequence length="223" mass="25680">MEFTQRQKDILETVVEEYIRMAQPISSQLLEERYDFGVSPATIRNELVTLSEQGFLMQPHTAAGRVPTDRGYRFFVNELLEEQTQKEEQVFEELGNALEQAGYIAKHIANLASALSAVYLERHKMLFKEGWEELLAEPEFENRDTLKNFAKLVEEFEEKAGELPQRTGIQIFIGREAPFSKCEEFSIMIADFVLPEGEKGRVAILGPKRMAYEKNIRLLESLL</sequence>
<feature type="domain" description="Heat-inducible transcription repressor HrcA C-terminal" evidence="6">
    <location>
        <begin position="75"/>
        <end position="216"/>
    </location>
</feature>
<dbReference type="GO" id="GO:0003677">
    <property type="term" value="F:DNA binding"/>
    <property type="evidence" value="ECO:0007669"/>
    <property type="project" value="InterPro"/>
</dbReference>
<dbReference type="STRING" id="1802461.A3B24_02050"/>
<dbReference type="SUPFAM" id="SSF55781">
    <property type="entry name" value="GAF domain-like"/>
    <property type="match status" value="1"/>
</dbReference>
<dbReference type="InterPro" id="IPR036388">
    <property type="entry name" value="WH-like_DNA-bd_sf"/>
</dbReference>
<comment type="similarity">
    <text evidence="5">Belongs to the HrcA family.</text>
</comment>
<dbReference type="PANTHER" id="PTHR34824:SF1">
    <property type="entry name" value="HEAT-INDUCIBLE TRANSCRIPTION REPRESSOR HRCA"/>
    <property type="match status" value="1"/>
</dbReference>
<protein>
    <recommendedName>
        <fullName evidence="5">Heat-inducible transcription repressor HrcA</fullName>
    </recommendedName>
</protein>